<proteinExistence type="inferred from homology"/>
<evidence type="ECO:0000313" key="2">
    <source>
        <dbReference type="EMBL" id="SFL00986.1"/>
    </source>
</evidence>
<accession>A0A1I4E9E4</accession>
<dbReference type="EMBL" id="FOSQ01000014">
    <property type="protein sequence ID" value="SFL00986.1"/>
    <property type="molecule type" value="Genomic_DNA"/>
</dbReference>
<dbReference type="RefSeq" id="WP_217648838.1">
    <property type="nucleotide sequence ID" value="NZ_FOSQ01000014.1"/>
</dbReference>
<dbReference type="Pfam" id="PF01177">
    <property type="entry name" value="Asp_Glu_race"/>
    <property type="match status" value="1"/>
</dbReference>
<dbReference type="InterPro" id="IPR053714">
    <property type="entry name" value="Iso_Racemase_Enz_sf"/>
</dbReference>
<dbReference type="Gene3D" id="3.40.50.12500">
    <property type="match status" value="1"/>
</dbReference>
<dbReference type="STRING" id="1123062.SAMN02745775_11462"/>
<dbReference type="InterPro" id="IPR015942">
    <property type="entry name" value="Asp/Glu/hydantoin_racemase"/>
</dbReference>
<dbReference type="InterPro" id="IPR052186">
    <property type="entry name" value="Hydantoin_racemase-like"/>
</dbReference>
<dbReference type="PANTHER" id="PTHR28047:SF5">
    <property type="entry name" value="PROTEIN DCG1"/>
    <property type="match status" value="1"/>
</dbReference>
<comment type="similarity">
    <text evidence="1">Belongs to the HyuE racemase family.</text>
</comment>
<protein>
    <recommendedName>
        <fullName evidence="4">Asp/Glu/hydantoin racemase</fullName>
    </recommendedName>
</protein>
<gene>
    <name evidence="2" type="ORF">SAMN02745775_11462</name>
</gene>
<dbReference type="AlphaFoldDB" id="A0A1I4E9E4"/>
<name>A0A1I4E9E4_9PROT</name>
<sequence length="269" mass="28850">MIKIWHHSFTVLGNLPAYADAMAAHLARASAPGTEVVMHGMDPGTYLTEYPGNDISFSYLQSLHSQQFVLGAIAAEEQGFDAFAMMTLPEPSLMDCRSLVDIPVVGYGESAMLAASMLGQKIGVLLFIHGMAGTVERNVERMGLTSRFIGAQPVSFTFNDVLAAYAGDPSEVVARFQSDARALIARGADVIIPGEAPLCLLLSKAGVTEVDGVPVLDPVTATVKAAEMMVGMRRITGAKPSRRGYFQAKPPRERVKELLKFYGIDRVGG</sequence>
<organism evidence="2 3">
    <name type="scientific">Falsiroseomonas stagni DSM 19981</name>
    <dbReference type="NCBI Taxonomy" id="1123062"/>
    <lineage>
        <taxon>Bacteria</taxon>
        <taxon>Pseudomonadati</taxon>
        <taxon>Pseudomonadota</taxon>
        <taxon>Alphaproteobacteria</taxon>
        <taxon>Acetobacterales</taxon>
        <taxon>Roseomonadaceae</taxon>
        <taxon>Falsiroseomonas</taxon>
    </lineage>
</organism>
<evidence type="ECO:0008006" key="4">
    <source>
        <dbReference type="Google" id="ProtNLM"/>
    </source>
</evidence>
<evidence type="ECO:0000256" key="1">
    <source>
        <dbReference type="ARBA" id="ARBA00038414"/>
    </source>
</evidence>
<dbReference type="PANTHER" id="PTHR28047">
    <property type="entry name" value="PROTEIN DCG1"/>
    <property type="match status" value="1"/>
</dbReference>
<reference evidence="2 3" key="1">
    <citation type="submission" date="2016-10" db="EMBL/GenBank/DDBJ databases">
        <authorList>
            <person name="de Groot N.N."/>
        </authorList>
    </citation>
    <scope>NUCLEOTIDE SEQUENCE [LARGE SCALE GENOMIC DNA]</scope>
    <source>
        <strain evidence="2 3">DSM 19981</strain>
    </source>
</reference>
<dbReference type="Proteomes" id="UP000199473">
    <property type="component" value="Unassembled WGS sequence"/>
</dbReference>
<evidence type="ECO:0000313" key="3">
    <source>
        <dbReference type="Proteomes" id="UP000199473"/>
    </source>
</evidence>
<dbReference type="GO" id="GO:0047661">
    <property type="term" value="F:amino-acid racemase activity"/>
    <property type="evidence" value="ECO:0007669"/>
    <property type="project" value="InterPro"/>
</dbReference>
<keyword evidence="3" id="KW-1185">Reference proteome</keyword>